<dbReference type="Pfam" id="PF24101">
    <property type="entry name" value="WHD_GTF3C1"/>
    <property type="match status" value="1"/>
</dbReference>
<dbReference type="CDD" id="cd16169">
    <property type="entry name" value="Tau138_eWH"/>
    <property type="match status" value="1"/>
</dbReference>
<name>A0ABV0TF46_9TELE</name>
<gene>
    <name evidence="3" type="ORF">ILYODFUR_036013</name>
</gene>
<sequence length="229" mass="25707">MLYVAFKGPAGEEKQSNSTPASSLCQSEVVHPSENPANTEIVEVDSMFQSQRSHETYRLLKRKNMIVEAIRSFKIFGGFFPLQKIINDAEKQDGVNSKCCKKTVLRLVHSLSREGLLKLYTTTVIQDGVTKKVDIIVDPSIQPSDERVAQVIEQVRFKISSSYAAGRLQGAEEEQLDSENPAMSKGPSSKASNKILKKDEDKDFKPTTGSLRLPFMKYKKVLWFKGLYP</sequence>
<dbReference type="EMBL" id="JAHRIQ010030285">
    <property type="protein sequence ID" value="MEQ2231104.1"/>
    <property type="molecule type" value="Genomic_DNA"/>
</dbReference>
<proteinExistence type="predicted"/>
<evidence type="ECO:0000256" key="1">
    <source>
        <dbReference type="SAM" id="MobiDB-lite"/>
    </source>
</evidence>
<dbReference type="PANTHER" id="PTHR15180:SF1">
    <property type="entry name" value="GENERAL TRANSCRIPTION FACTOR 3C POLYPEPTIDE 1"/>
    <property type="match status" value="1"/>
</dbReference>
<evidence type="ECO:0000313" key="4">
    <source>
        <dbReference type="Proteomes" id="UP001482620"/>
    </source>
</evidence>
<dbReference type="InterPro" id="IPR035625">
    <property type="entry name" value="Tfc3-like_eWH"/>
</dbReference>
<dbReference type="InterPro" id="IPR056467">
    <property type="entry name" value="eWH_GTF3C1"/>
</dbReference>
<dbReference type="InterPro" id="IPR044210">
    <property type="entry name" value="Tfc3-like"/>
</dbReference>
<feature type="compositionally biased region" description="Basic and acidic residues" evidence="1">
    <location>
        <begin position="196"/>
        <end position="205"/>
    </location>
</feature>
<organism evidence="3 4">
    <name type="scientific">Ilyodon furcidens</name>
    <name type="common">goldbreast splitfin</name>
    <dbReference type="NCBI Taxonomy" id="33524"/>
    <lineage>
        <taxon>Eukaryota</taxon>
        <taxon>Metazoa</taxon>
        <taxon>Chordata</taxon>
        <taxon>Craniata</taxon>
        <taxon>Vertebrata</taxon>
        <taxon>Euteleostomi</taxon>
        <taxon>Actinopterygii</taxon>
        <taxon>Neopterygii</taxon>
        <taxon>Teleostei</taxon>
        <taxon>Neoteleostei</taxon>
        <taxon>Acanthomorphata</taxon>
        <taxon>Ovalentaria</taxon>
        <taxon>Atherinomorphae</taxon>
        <taxon>Cyprinodontiformes</taxon>
        <taxon>Goodeidae</taxon>
        <taxon>Ilyodon</taxon>
    </lineage>
</organism>
<evidence type="ECO:0000259" key="2">
    <source>
        <dbReference type="Pfam" id="PF24101"/>
    </source>
</evidence>
<keyword evidence="4" id="KW-1185">Reference proteome</keyword>
<accession>A0ABV0TF46</accession>
<evidence type="ECO:0000313" key="3">
    <source>
        <dbReference type="EMBL" id="MEQ2231104.1"/>
    </source>
</evidence>
<feature type="domain" description="GTF3C1 extended winged-helix" evidence="2">
    <location>
        <begin position="54"/>
        <end position="162"/>
    </location>
</feature>
<comment type="caution">
    <text evidence="3">The sequence shown here is derived from an EMBL/GenBank/DDBJ whole genome shotgun (WGS) entry which is preliminary data.</text>
</comment>
<feature type="region of interest" description="Disordered" evidence="1">
    <location>
        <begin position="170"/>
        <end position="210"/>
    </location>
</feature>
<dbReference type="PANTHER" id="PTHR15180">
    <property type="entry name" value="GENERAL TRANSCRIPTION FACTOR 3C POLYPEPTIDE 1"/>
    <property type="match status" value="1"/>
</dbReference>
<protein>
    <recommendedName>
        <fullName evidence="2">GTF3C1 extended winged-helix domain-containing protein</fullName>
    </recommendedName>
</protein>
<dbReference type="Proteomes" id="UP001482620">
    <property type="component" value="Unassembled WGS sequence"/>
</dbReference>
<reference evidence="3 4" key="1">
    <citation type="submission" date="2021-06" db="EMBL/GenBank/DDBJ databases">
        <authorList>
            <person name="Palmer J.M."/>
        </authorList>
    </citation>
    <scope>NUCLEOTIDE SEQUENCE [LARGE SCALE GENOMIC DNA]</scope>
    <source>
        <strain evidence="4">if_2019</strain>
        <tissue evidence="3">Muscle</tissue>
    </source>
</reference>